<dbReference type="GO" id="GO:0046872">
    <property type="term" value="F:metal ion binding"/>
    <property type="evidence" value="ECO:0007669"/>
    <property type="project" value="UniProtKB-KW"/>
</dbReference>
<evidence type="ECO:0000256" key="4">
    <source>
        <dbReference type="SAM" id="MobiDB-lite"/>
    </source>
</evidence>
<dbReference type="InterPro" id="IPR040442">
    <property type="entry name" value="Pyrv_kinase-like_dom_sf"/>
</dbReference>
<dbReference type="AlphaFoldDB" id="A0AAW9QDL5"/>
<dbReference type="InterPro" id="IPR005000">
    <property type="entry name" value="Aldolase/citrate-lyase_domain"/>
</dbReference>
<evidence type="ECO:0000259" key="6">
    <source>
        <dbReference type="Pfam" id="PF03328"/>
    </source>
</evidence>
<dbReference type="PANTHER" id="PTHR30502">
    <property type="entry name" value="2-KETO-3-DEOXY-L-RHAMNONATE ALDOLASE"/>
    <property type="match status" value="1"/>
</dbReference>
<dbReference type="Gene3D" id="3.20.20.60">
    <property type="entry name" value="Phosphoenolpyruvate-binding domains"/>
    <property type="match status" value="1"/>
</dbReference>
<comment type="caution">
    <text evidence="7">The sequence shown here is derived from an EMBL/GenBank/DDBJ whole genome shotgun (WGS) entry which is preliminary data.</text>
</comment>
<organism evidence="7 8">
    <name type="scientific">Aquincola agrisoli</name>
    <dbReference type="NCBI Taxonomy" id="3119538"/>
    <lineage>
        <taxon>Bacteria</taxon>
        <taxon>Pseudomonadati</taxon>
        <taxon>Pseudomonadota</taxon>
        <taxon>Betaproteobacteria</taxon>
        <taxon>Burkholderiales</taxon>
        <taxon>Sphaerotilaceae</taxon>
        <taxon>Aquincola</taxon>
    </lineage>
</organism>
<dbReference type="GO" id="GO:0005737">
    <property type="term" value="C:cytoplasm"/>
    <property type="evidence" value="ECO:0007669"/>
    <property type="project" value="TreeGrafter"/>
</dbReference>
<feature type="signal peptide" evidence="5">
    <location>
        <begin position="1"/>
        <end position="25"/>
    </location>
</feature>
<evidence type="ECO:0000256" key="3">
    <source>
        <dbReference type="ARBA" id="ARBA00023239"/>
    </source>
</evidence>
<gene>
    <name evidence="7" type="ORF">V4F39_04490</name>
</gene>
<accession>A0AAW9QDL5</accession>
<dbReference type="PANTHER" id="PTHR30502:SF0">
    <property type="entry name" value="PHOSPHOENOLPYRUVATE CARBOXYLASE FAMILY PROTEIN"/>
    <property type="match status" value="1"/>
</dbReference>
<dbReference type="InterPro" id="IPR050251">
    <property type="entry name" value="HpcH-HpaI_aldolase"/>
</dbReference>
<proteinExistence type="inferred from homology"/>
<feature type="compositionally biased region" description="Basic and acidic residues" evidence="4">
    <location>
        <begin position="26"/>
        <end position="44"/>
    </location>
</feature>
<evidence type="ECO:0000256" key="1">
    <source>
        <dbReference type="ARBA" id="ARBA00005568"/>
    </source>
</evidence>
<keyword evidence="3 7" id="KW-0456">Lyase</keyword>
<evidence type="ECO:0000313" key="7">
    <source>
        <dbReference type="EMBL" id="MEF7613160.1"/>
    </source>
</evidence>
<evidence type="ECO:0000256" key="2">
    <source>
        <dbReference type="ARBA" id="ARBA00022723"/>
    </source>
</evidence>
<dbReference type="Proteomes" id="UP001336250">
    <property type="component" value="Unassembled WGS sequence"/>
</dbReference>
<keyword evidence="8" id="KW-1185">Reference proteome</keyword>
<dbReference type="InterPro" id="IPR015813">
    <property type="entry name" value="Pyrv/PenolPyrv_kinase-like_dom"/>
</dbReference>
<dbReference type="Pfam" id="PF03328">
    <property type="entry name" value="HpcH_HpaI"/>
    <property type="match status" value="1"/>
</dbReference>
<keyword evidence="2" id="KW-0479">Metal-binding</keyword>
<protein>
    <submittedName>
        <fullName evidence="7">Aldolase/citrate lyase family protein</fullName>
    </submittedName>
</protein>
<name>A0AAW9QDL5_9BURK</name>
<evidence type="ECO:0000313" key="8">
    <source>
        <dbReference type="Proteomes" id="UP001336250"/>
    </source>
</evidence>
<evidence type="ECO:0000256" key="5">
    <source>
        <dbReference type="SAM" id="SignalP"/>
    </source>
</evidence>
<dbReference type="EMBL" id="JAZIBG010000014">
    <property type="protein sequence ID" value="MEF7613160.1"/>
    <property type="molecule type" value="Genomic_DNA"/>
</dbReference>
<keyword evidence="5" id="KW-0732">Signal</keyword>
<dbReference type="RefSeq" id="WP_332288107.1">
    <property type="nucleotide sequence ID" value="NZ_JAZIBG010000014.1"/>
</dbReference>
<sequence>MKTQQLAIGMIAGALTLLAGSLAQAGDRDRDDDDRHRGGPKIDPKSWVYGPRFDDTTGGVIWNPVKQKLLNGERFVGRTVQGTYPATSDTTYCNAASNPLPSPTSDMVLPDFTWTEMQHSGLTWGDAWRMWAYGSSADCPLRKAIPGVRVAYTNEHEIQHALDGGAMVLVVPTVDTEEEAREVVQWAYFPPFGRRSAGGSQTGAVLGPWLAAKGLTNAQYRQTFNNNLVLIVMIETIEGVKNAAKIARVPGVHGVFAASGDLGNFSGWAQGDAQYERLITAVSDATLKAGKKLCGPYAWRLNPDANGVPRPNFSCFQN</sequence>
<feature type="region of interest" description="Disordered" evidence="4">
    <location>
        <begin position="25"/>
        <end position="45"/>
    </location>
</feature>
<comment type="similarity">
    <text evidence="1">Belongs to the HpcH/HpaI aldolase family.</text>
</comment>
<reference evidence="7 8" key="1">
    <citation type="submission" date="2024-02" db="EMBL/GenBank/DDBJ databases">
        <title>Genome sequence of Aquincola sp. MAHUQ-54.</title>
        <authorList>
            <person name="Huq M.A."/>
        </authorList>
    </citation>
    <scope>NUCLEOTIDE SEQUENCE [LARGE SCALE GENOMIC DNA]</scope>
    <source>
        <strain evidence="7 8">MAHUQ-54</strain>
    </source>
</reference>
<dbReference type="SUPFAM" id="SSF51621">
    <property type="entry name" value="Phosphoenolpyruvate/pyruvate domain"/>
    <property type="match status" value="1"/>
</dbReference>
<feature type="chain" id="PRO_5043477324" evidence="5">
    <location>
        <begin position="26"/>
        <end position="318"/>
    </location>
</feature>
<feature type="domain" description="HpcH/HpaI aldolase/citrate lyase" evidence="6">
    <location>
        <begin position="110"/>
        <end position="264"/>
    </location>
</feature>
<dbReference type="GO" id="GO:0016832">
    <property type="term" value="F:aldehyde-lyase activity"/>
    <property type="evidence" value="ECO:0007669"/>
    <property type="project" value="TreeGrafter"/>
</dbReference>